<sequence>MRQEKGIDACNNGLSNAFEWALAEMINQPELLHRAVEQLDIVAVGKERLVQESDIPKLNYVKDWAKEAFRLHHTATFIPPNASMSDTMVGNYFIPKGSHVMLGRQGLGTNPKVMI</sequence>
<dbReference type="SUPFAM" id="SSF48264">
    <property type="entry name" value="Cytochrome P450"/>
    <property type="match status" value="1"/>
</dbReference>
<name>A0A445FPG6_GLYSO</name>
<dbReference type="PANTHER" id="PTHR47949">
    <property type="entry name" value="CYTOCHROME P450 703A2-RELATED-RELATED"/>
    <property type="match status" value="1"/>
</dbReference>
<dbReference type="InterPro" id="IPR036396">
    <property type="entry name" value="Cyt_P450_sf"/>
</dbReference>
<accession>A0A445FPG6</accession>
<dbReference type="GO" id="GO:0004497">
    <property type="term" value="F:monooxygenase activity"/>
    <property type="evidence" value="ECO:0007669"/>
    <property type="project" value="UniProtKB-KW"/>
</dbReference>
<comment type="caution">
    <text evidence="1">The sequence shown here is derived from an EMBL/GenBank/DDBJ whole genome shotgun (WGS) entry which is preliminary data.</text>
</comment>
<dbReference type="Pfam" id="PF00067">
    <property type="entry name" value="p450"/>
    <property type="match status" value="1"/>
</dbReference>
<evidence type="ECO:0000313" key="1">
    <source>
        <dbReference type="EMBL" id="RZB50776.1"/>
    </source>
</evidence>
<dbReference type="PANTHER" id="PTHR47949:SF4">
    <property type="entry name" value="TYROSINE N-MONOOXYGENASE"/>
    <property type="match status" value="1"/>
</dbReference>
<protein>
    <submittedName>
        <fullName evidence="1">Tryptophan N-monooxygenase 2</fullName>
    </submittedName>
</protein>
<reference evidence="1 2" key="1">
    <citation type="submission" date="2018-09" db="EMBL/GenBank/DDBJ databases">
        <title>A high-quality reference genome of wild soybean provides a powerful tool to mine soybean genomes.</title>
        <authorList>
            <person name="Xie M."/>
            <person name="Chung C.Y.L."/>
            <person name="Li M.-W."/>
            <person name="Wong F.-L."/>
            <person name="Chan T.-F."/>
            <person name="Lam H.-M."/>
        </authorList>
    </citation>
    <scope>NUCLEOTIDE SEQUENCE [LARGE SCALE GENOMIC DNA]</scope>
    <source>
        <strain evidence="2">cv. W05</strain>
        <tissue evidence="1">Hypocotyl of etiolated seedlings</tissue>
    </source>
</reference>
<dbReference type="GO" id="GO:0020037">
    <property type="term" value="F:heme binding"/>
    <property type="evidence" value="ECO:0007669"/>
    <property type="project" value="InterPro"/>
</dbReference>
<dbReference type="EMBL" id="QZWG01000018">
    <property type="protein sequence ID" value="RZB50776.1"/>
    <property type="molecule type" value="Genomic_DNA"/>
</dbReference>
<dbReference type="Gene3D" id="1.10.630.10">
    <property type="entry name" value="Cytochrome P450"/>
    <property type="match status" value="1"/>
</dbReference>
<organism evidence="1 2">
    <name type="scientific">Glycine soja</name>
    <name type="common">Wild soybean</name>
    <dbReference type="NCBI Taxonomy" id="3848"/>
    <lineage>
        <taxon>Eukaryota</taxon>
        <taxon>Viridiplantae</taxon>
        <taxon>Streptophyta</taxon>
        <taxon>Embryophyta</taxon>
        <taxon>Tracheophyta</taxon>
        <taxon>Spermatophyta</taxon>
        <taxon>Magnoliopsida</taxon>
        <taxon>eudicotyledons</taxon>
        <taxon>Gunneridae</taxon>
        <taxon>Pentapetalae</taxon>
        <taxon>rosids</taxon>
        <taxon>fabids</taxon>
        <taxon>Fabales</taxon>
        <taxon>Fabaceae</taxon>
        <taxon>Papilionoideae</taxon>
        <taxon>50 kb inversion clade</taxon>
        <taxon>NPAAA clade</taxon>
        <taxon>indigoferoid/millettioid clade</taxon>
        <taxon>Phaseoleae</taxon>
        <taxon>Glycine</taxon>
        <taxon>Glycine subgen. Soja</taxon>
    </lineage>
</organism>
<dbReference type="InterPro" id="IPR001128">
    <property type="entry name" value="Cyt_P450"/>
</dbReference>
<dbReference type="AlphaFoldDB" id="A0A445FPG6"/>
<keyword evidence="1" id="KW-0503">Monooxygenase</keyword>
<dbReference type="GO" id="GO:0016705">
    <property type="term" value="F:oxidoreductase activity, acting on paired donors, with incorporation or reduction of molecular oxygen"/>
    <property type="evidence" value="ECO:0007669"/>
    <property type="project" value="InterPro"/>
</dbReference>
<evidence type="ECO:0000313" key="2">
    <source>
        <dbReference type="Proteomes" id="UP000289340"/>
    </source>
</evidence>
<dbReference type="GO" id="GO:0005506">
    <property type="term" value="F:iron ion binding"/>
    <property type="evidence" value="ECO:0007669"/>
    <property type="project" value="InterPro"/>
</dbReference>
<keyword evidence="1" id="KW-0560">Oxidoreductase</keyword>
<keyword evidence="2" id="KW-1185">Reference proteome</keyword>
<proteinExistence type="predicted"/>
<gene>
    <name evidence="1" type="ORF">D0Y65_047581</name>
</gene>
<dbReference type="Proteomes" id="UP000289340">
    <property type="component" value="Chromosome 18"/>
</dbReference>
<dbReference type="InterPro" id="IPR051382">
    <property type="entry name" value="CYP450_AA/FA_Hydroxylases"/>
</dbReference>